<evidence type="ECO:0000313" key="6">
    <source>
        <dbReference type="Proteomes" id="UP000641137"/>
    </source>
</evidence>
<dbReference type="Gene3D" id="1.10.150.240">
    <property type="entry name" value="Putative phosphatase, domain 2"/>
    <property type="match status" value="1"/>
</dbReference>
<dbReference type="Proteomes" id="UP000641137">
    <property type="component" value="Unassembled WGS sequence"/>
</dbReference>
<keyword evidence="4" id="KW-0460">Magnesium</keyword>
<dbReference type="InterPro" id="IPR041492">
    <property type="entry name" value="HAD_2"/>
</dbReference>
<dbReference type="PANTHER" id="PTHR46193">
    <property type="entry name" value="6-PHOSPHOGLUCONATE PHOSPHATASE"/>
    <property type="match status" value="1"/>
</dbReference>
<evidence type="ECO:0000256" key="2">
    <source>
        <dbReference type="ARBA" id="ARBA00006171"/>
    </source>
</evidence>
<evidence type="ECO:0000256" key="3">
    <source>
        <dbReference type="ARBA" id="ARBA00022723"/>
    </source>
</evidence>
<dbReference type="SFLD" id="SFLDG01135">
    <property type="entry name" value="C1.5.6:_HAD__Beta-PGM__Phospha"/>
    <property type="match status" value="1"/>
</dbReference>
<accession>A0A8J3DHK6</accession>
<dbReference type="InterPro" id="IPR006439">
    <property type="entry name" value="HAD-SF_hydro_IA"/>
</dbReference>
<dbReference type="RefSeq" id="WP_189489734.1">
    <property type="nucleotide sequence ID" value="NZ_BMZO01000005.1"/>
</dbReference>
<keyword evidence="6" id="KW-1185">Reference proteome</keyword>
<dbReference type="Pfam" id="PF13419">
    <property type="entry name" value="HAD_2"/>
    <property type="match status" value="1"/>
</dbReference>
<reference evidence="5" key="1">
    <citation type="journal article" date="2014" name="Int. J. Syst. Evol. Microbiol.">
        <title>Complete genome sequence of Corynebacterium casei LMG S-19264T (=DSM 44701T), isolated from a smear-ripened cheese.</title>
        <authorList>
            <consortium name="US DOE Joint Genome Institute (JGI-PGF)"/>
            <person name="Walter F."/>
            <person name="Albersmeier A."/>
            <person name="Kalinowski J."/>
            <person name="Ruckert C."/>
        </authorList>
    </citation>
    <scope>NUCLEOTIDE SEQUENCE</scope>
    <source>
        <strain evidence="5">KCTC 42097</strain>
    </source>
</reference>
<dbReference type="GO" id="GO:0046872">
    <property type="term" value="F:metal ion binding"/>
    <property type="evidence" value="ECO:0007669"/>
    <property type="project" value="UniProtKB-KW"/>
</dbReference>
<name>A0A8J3DHK6_9HYPH</name>
<sequence>MPAPELIIFDCDGVLVDSEIIAARVRAHMLTKAGHPIDEDEILERYSGMVFRDMLIEVEKHAEIPFQASMIDEMQAELEKRLEREIKATEGARAAIAASPIPRAICSNSPTRRIEMMLKKSNLFDLFEGRIFSAVEEPVKRPKPDPDGYIHAAKTLGVSPEKIIVVEDSVHGVHAARGAQMRVLGYTGGSHTQAGHADSLTDAGAETVISRWNDFNATIEAMSEWSE</sequence>
<dbReference type="InterPro" id="IPR023214">
    <property type="entry name" value="HAD_sf"/>
</dbReference>
<dbReference type="InterPro" id="IPR036412">
    <property type="entry name" value="HAD-like_sf"/>
</dbReference>
<protein>
    <submittedName>
        <fullName evidence="5">Haloacid dehalogenase</fullName>
    </submittedName>
</protein>
<comment type="cofactor">
    <cofactor evidence="1">
        <name>Mg(2+)</name>
        <dbReference type="ChEBI" id="CHEBI:18420"/>
    </cofactor>
</comment>
<evidence type="ECO:0000313" key="5">
    <source>
        <dbReference type="EMBL" id="GHC71595.1"/>
    </source>
</evidence>
<dbReference type="InterPro" id="IPR051600">
    <property type="entry name" value="Beta-PGM-like"/>
</dbReference>
<organism evidence="5 6">
    <name type="scientific">Limoniibacter endophyticus</name>
    <dbReference type="NCBI Taxonomy" id="1565040"/>
    <lineage>
        <taxon>Bacteria</taxon>
        <taxon>Pseudomonadati</taxon>
        <taxon>Pseudomonadota</taxon>
        <taxon>Alphaproteobacteria</taxon>
        <taxon>Hyphomicrobiales</taxon>
        <taxon>Bartonellaceae</taxon>
        <taxon>Limoniibacter</taxon>
    </lineage>
</organism>
<proteinExistence type="inferred from homology"/>
<dbReference type="SUPFAM" id="SSF56784">
    <property type="entry name" value="HAD-like"/>
    <property type="match status" value="1"/>
</dbReference>
<dbReference type="GO" id="GO:0003824">
    <property type="term" value="F:catalytic activity"/>
    <property type="evidence" value="ECO:0007669"/>
    <property type="project" value="UniProtKB-ARBA"/>
</dbReference>
<dbReference type="PANTHER" id="PTHR46193:SF10">
    <property type="entry name" value="6-PHOSPHOGLUCONATE PHOSPHATASE"/>
    <property type="match status" value="1"/>
</dbReference>
<reference evidence="5" key="2">
    <citation type="submission" date="2020-09" db="EMBL/GenBank/DDBJ databases">
        <authorList>
            <person name="Sun Q."/>
            <person name="Kim S."/>
        </authorList>
    </citation>
    <scope>NUCLEOTIDE SEQUENCE</scope>
    <source>
        <strain evidence="5">KCTC 42097</strain>
    </source>
</reference>
<dbReference type="EMBL" id="BMZO01000005">
    <property type="protein sequence ID" value="GHC71595.1"/>
    <property type="molecule type" value="Genomic_DNA"/>
</dbReference>
<dbReference type="AlphaFoldDB" id="A0A8J3DHK6"/>
<dbReference type="SFLD" id="SFLDS00003">
    <property type="entry name" value="Haloacid_Dehalogenase"/>
    <property type="match status" value="1"/>
</dbReference>
<evidence type="ECO:0000256" key="4">
    <source>
        <dbReference type="ARBA" id="ARBA00022842"/>
    </source>
</evidence>
<dbReference type="CDD" id="cd07526">
    <property type="entry name" value="HAD_BPGM_like"/>
    <property type="match status" value="1"/>
</dbReference>
<dbReference type="InterPro" id="IPR023198">
    <property type="entry name" value="PGP-like_dom2"/>
</dbReference>
<comment type="similarity">
    <text evidence="2">Belongs to the HAD-like hydrolase superfamily. CbbY/CbbZ/Gph/YieH family.</text>
</comment>
<dbReference type="SFLD" id="SFLDG01129">
    <property type="entry name" value="C1.5:_HAD__Beta-PGM__Phosphata"/>
    <property type="match status" value="1"/>
</dbReference>
<comment type="caution">
    <text evidence="5">The sequence shown here is derived from an EMBL/GenBank/DDBJ whole genome shotgun (WGS) entry which is preliminary data.</text>
</comment>
<dbReference type="NCBIfam" id="TIGR01509">
    <property type="entry name" value="HAD-SF-IA-v3"/>
    <property type="match status" value="1"/>
</dbReference>
<dbReference type="Gene3D" id="3.40.50.1000">
    <property type="entry name" value="HAD superfamily/HAD-like"/>
    <property type="match status" value="1"/>
</dbReference>
<keyword evidence="3" id="KW-0479">Metal-binding</keyword>
<evidence type="ECO:0000256" key="1">
    <source>
        <dbReference type="ARBA" id="ARBA00001946"/>
    </source>
</evidence>
<gene>
    <name evidence="5" type="ORF">GCM10010136_18940</name>
</gene>